<name>A0ACA9SGP5_9GLOM</name>
<dbReference type="Proteomes" id="UP000789920">
    <property type="component" value="Unassembled WGS sequence"/>
</dbReference>
<protein>
    <submittedName>
        <fullName evidence="1">16646_t:CDS:1</fullName>
    </submittedName>
</protein>
<evidence type="ECO:0000313" key="1">
    <source>
        <dbReference type="EMBL" id="CAG8839342.1"/>
    </source>
</evidence>
<sequence>SNDGSFSLLQTDTFITNSTDLTSFQITALQTLYSGYAIVYSDASVRLYAIKLKYNEKAAAKFILYQLTQPNMTFANLFCSVNYVYIGYSCIASVVNTQIPTNTTISTSTLAPVTTLPAQPTTSTMQGLYHLKIRFPSSGSVLAADNVAPNGNSANVRTLPLGG</sequence>
<reference evidence="1" key="1">
    <citation type="submission" date="2021-06" db="EMBL/GenBank/DDBJ databases">
        <authorList>
            <person name="Kallberg Y."/>
            <person name="Tangrot J."/>
            <person name="Rosling A."/>
        </authorList>
    </citation>
    <scope>NUCLEOTIDE SEQUENCE</scope>
    <source>
        <strain evidence="1">MA461A</strain>
    </source>
</reference>
<proteinExistence type="predicted"/>
<feature type="non-terminal residue" evidence="1">
    <location>
        <position position="1"/>
    </location>
</feature>
<accession>A0ACA9SGP5</accession>
<keyword evidence="2" id="KW-1185">Reference proteome</keyword>
<evidence type="ECO:0000313" key="2">
    <source>
        <dbReference type="Proteomes" id="UP000789920"/>
    </source>
</evidence>
<gene>
    <name evidence="1" type="ORF">RPERSI_LOCUS31013</name>
</gene>
<comment type="caution">
    <text evidence="1">The sequence shown here is derived from an EMBL/GenBank/DDBJ whole genome shotgun (WGS) entry which is preliminary data.</text>
</comment>
<organism evidence="1 2">
    <name type="scientific">Racocetra persica</name>
    <dbReference type="NCBI Taxonomy" id="160502"/>
    <lineage>
        <taxon>Eukaryota</taxon>
        <taxon>Fungi</taxon>
        <taxon>Fungi incertae sedis</taxon>
        <taxon>Mucoromycota</taxon>
        <taxon>Glomeromycotina</taxon>
        <taxon>Glomeromycetes</taxon>
        <taxon>Diversisporales</taxon>
        <taxon>Gigasporaceae</taxon>
        <taxon>Racocetra</taxon>
    </lineage>
</organism>
<dbReference type="EMBL" id="CAJVQC010123293">
    <property type="protein sequence ID" value="CAG8839342.1"/>
    <property type="molecule type" value="Genomic_DNA"/>
</dbReference>
<feature type="non-terminal residue" evidence="1">
    <location>
        <position position="163"/>
    </location>
</feature>